<dbReference type="InterPro" id="IPR036291">
    <property type="entry name" value="NAD(P)-bd_dom_sf"/>
</dbReference>
<dbReference type="Gene3D" id="3.30.360.10">
    <property type="entry name" value="Dihydrodipicolinate Reductase, domain 2"/>
    <property type="match status" value="1"/>
</dbReference>
<evidence type="ECO:0000259" key="4">
    <source>
        <dbReference type="Pfam" id="PF22725"/>
    </source>
</evidence>
<reference evidence="5 6" key="2">
    <citation type="submission" date="2024-03" db="EMBL/GenBank/DDBJ databases">
        <title>The Genome Sequence of Enterococcus sp. DIV1094.</title>
        <authorList>
            <consortium name="The Broad Institute Genomics Platform"/>
            <consortium name="The Broad Institute Microbial Omics Core"/>
            <consortium name="The Broad Institute Genomic Center for Infectious Diseases"/>
            <person name="Earl A."/>
            <person name="Manson A."/>
            <person name="Gilmore M."/>
            <person name="Schwartman J."/>
            <person name="Shea T."/>
            <person name="Abouelleil A."/>
            <person name="Cao P."/>
            <person name="Chapman S."/>
            <person name="Cusick C."/>
            <person name="Young S."/>
            <person name="Neafsey D."/>
            <person name="Nusbaum C."/>
            <person name="Birren B."/>
        </authorList>
    </citation>
    <scope>NUCLEOTIDE SEQUENCE [LARGE SCALE GENOMIC DNA]</scope>
    <source>
        <strain evidence="5 6">DIV1094</strain>
    </source>
</reference>
<dbReference type="EMBL" id="CP147250">
    <property type="protein sequence ID" value="WYJ79658.1"/>
    <property type="molecule type" value="Genomic_DNA"/>
</dbReference>
<protein>
    <recommendedName>
        <fullName evidence="7">Gfo/Idh/MocA family oxidoreductase</fullName>
    </recommendedName>
</protein>
<organism evidence="5 6">
    <name type="scientific">Candidatus Enterococcus mangumiae</name>
    <dbReference type="NCBI Taxonomy" id="2230878"/>
    <lineage>
        <taxon>Bacteria</taxon>
        <taxon>Bacillati</taxon>
        <taxon>Bacillota</taxon>
        <taxon>Bacilli</taxon>
        <taxon>Lactobacillales</taxon>
        <taxon>Enterococcaceae</taxon>
        <taxon>Enterococcus</taxon>
    </lineage>
</organism>
<comment type="similarity">
    <text evidence="1">Belongs to the Gfo/Idh/MocA family.</text>
</comment>
<keyword evidence="6" id="KW-1185">Reference proteome</keyword>
<gene>
    <name evidence="5" type="ORF">DOK79_001211</name>
</gene>
<dbReference type="SUPFAM" id="SSF55347">
    <property type="entry name" value="Glyceraldehyde-3-phosphate dehydrogenase-like, C-terminal domain"/>
    <property type="match status" value="1"/>
</dbReference>
<evidence type="ECO:0000259" key="3">
    <source>
        <dbReference type="Pfam" id="PF01408"/>
    </source>
</evidence>
<dbReference type="InterPro" id="IPR050984">
    <property type="entry name" value="Gfo/Idh/MocA_domain"/>
</dbReference>
<evidence type="ECO:0000313" key="6">
    <source>
        <dbReference type="Proteomes" id="UP000664360"/>
    </source>
</evidence>
<sequence length="327" mass="36410">MLKIGIMSGASIVPRFVEGIKESGVAQAAAIATRRLEKAQQLATELGIPKAYGSYEALLADNEVELIYIPLINHLHFSAAKAAIQAKKHVLLEKPFTLHSEEAQELYALAQQHDVFLMEAQKAVFLPAIEDVKKTIDSGKIGQVQLVDIRDARPGSEKIPWFWDMEKGGGVLISNASYPLSVSQYFFGTGFDGYNGICVEHGSGQTDEQCMINLKQKDLLISLFLTTKMSFTSTYSIIGEKGTIIIPNYWKTDHYTIQMNDGEVVKKDFPMNSEFVFEIRHVADLLSSGKKQGTVVDPNMTITNVQVVDDLYYKWFGDAWRKGSSDK</sequence>
<dbReference type="Pfam" id="PF22725">
    <property type="entry name" value="GFO_IDH_MocA_C3"/>
    <property type="match status" value="1"/>
</dbReference>
<evidence type="ECO:0000256" key="2">
    <source>
        <dbReference type="ARBA" id="ARBA00023002"/>
    </source>
</evidence>
<accession>A0ABZ2SVC2</accession>
<feature type="domain" description="Gfo/Idh/MocA-like oxidoreductase N-terminal" evidence="3">
    <location>
        <begin position="13"/>
        <end position="119"/>
    </location>
</feature>
<keyword evidence="2" id="KW-0560">Oxidoreductase</keyword>
<reference evidence="5 6" key="1">
    <citation type="submission" date="2021-03" db="EMBL/GenBank/DDBJ databases">
        <authorList>
            <person name="Gilmore M.S."/>
            <person name="Schwartzman J."/>
            <person name="Van Tyne D."/>
            <person name="Martin M."/>
            <person name="Earl A.M."/>
            <person name="Manson A.L."/>
            <person name="Straub T."/>
            <person name="Salamzade R."/>
            <person name="Saavedra J."/>
            <person name="Lebreton F."/>
            <person name="Prichula J."/>
            <person name="Schaufler K."/>
            <person name="Gaca A."/>
            <person name="Sgardioli B."/>
            <person name="Wagenaar J."/>
            <person name="Strong T."/>
        </authorList>
    </citation>
    <scope>NUCLEOTIDE SEQUENCE [LARGE SCALE GENOMIC DNA]</scope>
    <source>
        <strain evidence="5 6">DIV1094</strain>
    </source>
</reference>
<dbReference type="Pfam" id="PF01408">
    <property type="entry name" value="GFO_IDH_MocA"/>
    <property type="match status" value="1"/>
</dbReference>
<evidence type="ECO:0000313" key="5">
    <source>
        <dbReference type="EMBL" id="WYJ79658.1"/>
    </source>
</evidence>
<feature type="domain" description="GFO/IDH/MocA-like oxidoreductase" evidence="4">
    <location>
        <begin position="131"/>
        <end position="244"/>
    </location>
</feature>
<dbReference type="InterPro" id="IPR000683">
    <property type="entry name" value="Gfo/Idh/MocA-like_OxRdtase_N"/>
</dbReference>
<dbReference type="SUPFAM" id="SSF51735">
    <property type="entry name" value="NAD(P)-binding Rossmann-fold domains"/>
    <property type="match status" value="1"/>
</dbReference>
<evidence type="ECO:0008006" key="7">
    <source>
        <dbReference type="Google" id="ProtNLM"/>
    </source>
</evidence>
<dbReference type="RefSeq" id="WP_206858864.1">
    <property type="nucleotide sequence ID" value="NZ_CP147250.1"/>
</dbReference>
<name>A0ABZ2SVC2_9ENTE</name>
<dbReference type="PANTHER" id="PTHR22604">
    <property type="entry name" value="OXIDOREDUCTASES"/>
    <property type="match status" value="1"/>
</dbReference>
<dbReference type="PANTHER" id="PTHR22604:SF105">
    <property type="entry name" value="TRANS-1,2-DIHYDROBENZENE-1,2-DIOL DEHYDROGENASE"/>
    <property type="match status" value="1"/>
</dbReference>
<evidence type="ECO:0000256" key="1">
    <source>
        <dbReference type="ARBA" id="ARBA00010928"/>
    </source>
</evidence>
<proteinExistence type="inferred from homology"/>
<dbReference type="Proteomes" id="UP000664360">
    <property type="component" value="Chromosome"/>
</dbReference>
<dbReference type="Gene3D" id="3.40.50.720">
    <property type="entry name" value="NAD(P)-binding Rossmann-like Domain"/>
    <property type="match status" value="1"/>
</dbReference>
<dbReference type="InterPro" id="IPR055170">
    <property type="entry name" value="GFO_IDH_MocA-like_dom"/>
</dbReference>